<dbReference type="EMBL" id="KN880497">
    <property type="protein sequence ID" value="KIY68712.1"/>
    <property type="molecule type" value="Genomic_DNA"/>
</dbReference>
<dbReference type="InterPro" id="IPR008030">
    <property type="entry name" value="NmrA-like"/>
</dbReference>
<organism evidence="4 5">
    <name type="scientific">Cylindrobasidium torrendii FP15055 ss-10</name>
    <dbReference type="NCBI Taxonomy" id="1314674"/>
    <lineage>
        <taxon>Eukaryota</taxon>
        <taxon>Fungi</taxon>
        <taxon>Dikarya</taxon>
        <taxon>Basidiomycota</taxon>
        <taxon>Agaricomycotina</taxon>
        <taxon>Agaricomycetes</taxon>
        <taxon>Agaricomycetidae</taxon>
        <taxon>Agaricales</taxon>
        <taxon>Marasmiineae</taxon>
        <taxon>Physalacriaceae</taxon>
        <taxon>Cylindrobasidium</taxon>
    </lineage>
</organism>
<dbReference type="Gene3D" id="3.40.50.720">
    <property type="entry name" value="NAD(P)-binding Rossmann-like Domain"/>
    <property type="match status" value="1"/>
</dbReference>
<evidence type="ECO:0000256" key="2">
    <source>
        <dbReference type="ARBA" id="ARBA00022857"/>
    </source>
</evidence>
<dbReference type="GO" id="GO:0005634">
    <property type="term" value="C:nucleus"/>
    <property type="evidence" value="ECO:0007669"/>
    <property type="project" value="TreeGrafter"/>
</dbReference>
<proteinExistence type="inferred from homology"/>
<sequence>MTSYSNPQTKTILVIGGTGAQGSAVIDKLLETPGAYKVRALTRDVSSAGAKVLESNGVELYQGSFVDLKSIETALKGVYGVFVNTDGMSYSEATEIYAGIRIFELAQWAGVKHYVYSGLDNHYKLAGYNPDNKADHCDAKARVADWMSAQPSPVDGMAWSVVVTLLYMDMLKLNFLAPVEREDGTKVFRLPLGDKGILPLISLDDIAFYVRYIFDNREQTSGEILHPVSDLVTGVQLADTFAKVTGKQATYEDTSLDVWAQNTGLDVNAPMASVEKQRGDGSITVGEDFAAFWNTFRKGLVKKNVDLNKKINPGSLNLERWMRKYNYTGEAKERRVRAGLGAETKA</sequence>
<evidence type="ECO:0000313" key="4">
    <source>
        <dbReference type="EMBL" id="KIY68712.1"/>
    </source>
</evidence>
<keyword evidence="2" id="KW-0521">NADP</keyword>
<dbReference type="CDD" id="cd05251">
    <property type="entry name" value="NmrA_like_SDR_a"/>
    <property type="match status" value="1"/>
</dbReference>
<comment type="similarity">
    <text evidence="1">Belongs to the NmrA-type oxidoreductase family.</text>
</comment>
<accession>A0A0D7BDW4</accession>
<name>A0A0D7BDW4_9AGAR</name>
<evidence type="ECO:0000256" key="1">
    <source>
        <dbReference type="ARBA" id="ARBA00006328"/>
    </source>
</evidence>
<keyword evidence="5" id="KW-1185">Reference proteome</keyword>
<dbReference type="InterPro" id="IPR036291">
    <property type="entry name" value="NAD(P)-bd_dom_sf"/>
</dbReference>
<protein>
    <submittedName>
        <fullName evidence="4">NAD-P-binding protein</fullName>
    </submittedName>
</protein>
<dbReference type="AlphaFoldDB" id="A0A0D7BDW4"/>
<dbReference type="STRING" id="1314674.A0A0D7BDW4"/>
<dbReference type="PANTHER" id="PTHR42748:SF14">
    <property type="entry name" value="SNOAL-LIKE DOMAIN-CONTAINING PROTEIN"/>
    <property type="match status" value="1"/>
</dbReference>
<dbReference type="OrthoDB" id="300709at2759"/>
<reference evidence="4 5" key="1">
    <citation type="journal article" date="2015" name="Fungal Genet. Biol.">
        <title>Evolution of novel wood decay mechanisms in Agaricales revealed by the genome sequences of Fistulina hepatica and Cylindrobasidium torrendii.</title>
        <authorList>
            <person name="Floudas D."/>
            <person name="Held B.W."/>
            <person name="Riley R."/>
            <person name="Nagy L.G."/>
            <person name="Koehler G."/>
            <person name="Ransdell A.S."/>
            <person name="Younus H."/>
            <person name="Chow J."/>
            <person name="Chiniquy J."/>
            <person name="Lipzen A."/>
            <person name="Tritt A."/>
            <person name="Sun H."/>
            <person name="Haridas S."/>
            <person name="LaButti K."/>
            <person name="Ohm R.A."/>
            <person name="Kues U."/>
            <person name="Blanchette R.A."/>
            <person name="Grigoriev I.V."/>
            <person name="Minto R.E."/>
            <person name="Hibbett D.S."/>
        </authorList>
    </citation>
    <scope>NUCLEOTIDE SEQUENCE [LARGE SCALE GENOMIC DNA]</scope>
    <source>
        <strain evidence="4 5">FP15055 ss-10</strain>
    </source>
</reference>
<dbReference type="Proteomes" id="UP000054007">
    <property type="component" value="Unassembled WGS sequence"/>
</dbReference>
<gene>
    <name evidence="4" type="ORF">CYLTODRAFT_421365</name>
</gene>
<feature type="domain" description="NmrA-like" evidence="3">
    <location>
        <begin position="8"/>
        <end position="268"/>
    </location>
</feature>
<dbReference type="SUPFAM" id="SSF51735">
    <property type="entry name" value="NAD(P)-binding Rossmann-fold domains"/>
    <property type="match status" value="1"/>
</dbReference>
<evidence type="ECO:0000259" key="3">
    <source>
        <dbReference type="Pfam" id="PF05368"/>
    </source>
</evidence>
<dbReference type="InterPro" id="IPR051164">
    <property type="entry name" value="NmrA-like_oxidored"/>
</dbReference>
<dbReference type="Gene3D" id="3.90.25.10">
    <property type="entry name" value="UDP-galactose 4-epimerase, domain 1"/>
    <property type="match status" value="1"/>
</dbReference>
<dbReference type="Pfam" id="PF05368">
    <property type="entry name" value="NmrA"/>
    <property type="match status" value="1"/>
</dbReference>
<evidence type="ECO:0000313" key="5">
    <source>
        <dbReference type="Proteomes" id="UP000054007"/>
    </source>
</evidence>
<dbReference type="PANTHER" id="PTHR42748">
    <property type="entry name" value="NITROGEN METABOLITE REPRESSION PROTEIN NMRA FAMILY MEMBER"/>
    <property type="match status" value="1"/>
</dbReference>